<accession>A0ABV8DVV4</accession>
<dbReference type="PANTHER" id="PTHR43591">
    <property type="entry name" value="METHYLTRANSFERASE"/>
    <property type="match status" value="1"/>
</dbReference>
<evidence type="ECO:0000313" key="2">
    <source>
        <dbReference type="EMBL" id="MFC3963829.1"/>
    </source>
</evidence>
<keyword evidence="2" id="KW-0808">Transferase</keyword>
<comment type="caution">
    <text evidence="2">The sequence shown here is derived from an EMBL/GenBank/DDBJ whole genome shotgun (WGS) entry which is preliminary data.</text>
</comment>
<dbReference type="EC" id="2.1.1.-" evidence="2"/>
<dbReference type="CDD" id="cd02440">
    <property type="entry name" value="AdoMet_MTases"/>
    <property type="match status" value="1"/>
</dbReference>
<dbReference type="PANTHER" id="PTHR43591:SF57">
    <property type="entry name" value="METHYLTRANSFERASE DOMAIN-CONTAINING PROTEIN-RELATED"/>
    <property type="match status" value="1"/>
</dbReference>
<proteinExistence type="predicted"/>
<dbReference type="Pfam" id="PF08241">
    <property type="entry name" value="Methyltransf_11"/>
    <property type="match status" value="1"/>
</dbReference>
<dbReference type="SUPFAM" id="SSF53335">
    <property type="entry name" value="S-adenosyl-L-methionine-dependent methyltransferases"/>
    <property type="match status" value="1"/>
</dbReference>
<dbReference type="RefSeq" id="WP_378613564.1">
    <property type="nucleotide sequence ID" value="NZ_JBHSAX010000014.1"/>
</dbReference>
<organism evidence="2 3">
    <name type="scientific">Nocardia jiangsuensis</name>
    <dbReference type="NCBI Taxonomy" id="1691563"/>
    <lineage>
        <taxon>Bacteria</taxon>
        <taxon>Bacillati</taxon>
        <taxon>Actinomycetota</taxon>
        <taxon>Actinomycetes</taxon>
        <taxon>Mycobacteriales</taxon>
        <taxon>Nocardiaceae</taxon>
        <taxon>Nocardia</taxon>
    </lineage>
</organism>
<protein>
    <submittedName>
        <fullName evidence="2">Class I SAM-dependent methyltransferase</fullName>
        <ecNumber evidence="2">2.1.1.-</ecNumber>
    </submittedName>
</protein>
<dbReference type="GO" id="GO:0008168">
    <property type="term" value="F:methyltransferase activity"/>
    <property type="evidence" value="ECO:0007669"/>
    <property type="project" value="UniProtKB-KW"/>
</dbReference>
<dbReference type="GO" id="GO:0032259">
    <property type="term" value="P:methylation"/>
    <property type="evidence" value="ECO:0007669"/>
    <property type="project" value="UniProtKB-KW"/>
</dbReference>
<dbReference type="Proteomes" id="UP001595696">
    <property type="component" value="Unassembled WGS sequence"/>
</dbReference>
<dbReference type="InterPro" id="IPR029063">
    <property type="entry name" value="SAM-dependent_MTases_sf"/>
</dbReference>
<evidence type="ECO:0000259" key="1">
    <source>
        <dbReference type="Pfam" id="PF08241"/>
    </source>
</evidence>
<gene>
    <name evidence="2" type="ORF">ACFO0B_17700</name>
</gene>
<dbReference type="EMBL" id="JBHSAX010000014">
    <property type="protein sequence ID" value="MFC3963829.1"/>
    <property type="molecule type" value="Genomic_DNA"/>
</dbReference>
<feature type="domain" description="Methyltransferase type 11" evidence="1">
    <location>
        <begin position="47"/>
        <end position="143"/>
    </location>
</feature>
<keyword evidence="3" id="KW-1185">Reference proteome</keyword>
<name>A0ABV8DVV4_9NOCA</name>
<dbReference type="Gene3D" id="3.40.50.150">
    <property type="entry name" value="Vaccinia Virus protein VP39"/>
    <property type="match status" value="1"/>
</dbReference>
<keyword evidence="2" id="KW-0489">Methyltransferase</keyword>
<sequence length="273" mass="29855">MSGSPLETAEVWDAVAVGYGEFATAVMRPFAALALEFAALTGESAVVDVAAGTGALTLPAAERAGRVCAVDISPRMLRLLEDAAAAAGLDNIVTDVADARVLPYANRSFDAAFSMFGLMFFPDRYRALGELYRVLRPGGTVVISNWAPICESPLLTLLYEAFREAVPELGEPQQDFLSLENPEVFQSELRQAGFHGVVIQRHSIVTRFADGVELWETMVASSAALQLLRTMWGEEQWSERSDRVREYLDRRYRPNQPLPAIALLGIGHKPQPA</sequence>
<dbReference type="InterPro" id="IPR013216">
    <property type="entry name" value="Methyltransf_11"/>
</dbReference>
<reference evidence="3" key="1">
    <citation type="journal article" date="2019" name="Int. J. Syst. Evol. Microbiol.">
        <title>The Global Catalogue of Microorganisms (GCM) 10K type strain sequencing project: providing services to taxonomists for standard genome sequencing and annotation.</title>
        <authorList>
            <consortium name="The Broad Institute Genomics Platform"/>
            <consortium name="The Broad Institute Genome Sequencing Center for Infectious Disease"/>
            <person name="Wu L."/>
            <person name="Ma J."/>
        </authorList>
    </citation>
    <scope>NUCLEOTIDE SEQUENCE [LARGE SCALE GENOMIC DNA]</scope>
    <source>
        <strain evidence="3">CGMCC 4.7330</strain>
    </source>
</reference>
<evidence type="ECO:0000313" key="3">
    <source>
        <dbReference type="Proteomes" id="UP001595696"/>
    </source>
</evidence>